<dbReference type="GO" id="GO:0016020">
    <property type="term" value="C:membrane"/>
    <property type="evidence" value="ECO:0007669"/>
    <property type="project" value="UniProtKB-SubCell"/>
</dbReference>
<name>A0AAU7JNC5_9HYPH</name>
<dbReference type="PANTHER" id="PTHR36926">
    <property type="entry name" value="COLICIN V PRODUCTION PROTEIN"/>
    <property type="match status" value="1"/>
</dbReference>
<dbReference type="PANTHER" id="PTHR36926:SF1">
    <property type="entry name" value="COLICIN V PRODUCTION PROTEIN"/>
    <property type="match status" value="1"/>
</dbReference>
<feature type="transmembrane region" description="Helical" evidence="6">
    <location>
        <begin position="103"/>
        <end position="123"/>
    </location>
</feature>
<evidence type="ECO:0000256" key="4">
    <source>
        <dbReference type="ARBA" id="ARBA00023136"/>
    </source>
</evidence>
<feature type="transmembrane region" description="Helical" evidence="6">
    <location>
        <begin position="6"/>
        <end position="23"/>
    </location>
</feature>
<evidence type="ECO:0000256" key="3">
    <source>
        <dbReference type="ARBA" id="ARBA00022989"/>
    </source>
</evidence>
<protein>
    <submittedName>
        <fullName evidence="7">CvpA family protein</fullName>
    </submittedName>
</protein>
<dbReference type="RefSeq" id="WP_406858598.1">
    <property type="nucleotide sequence ID" value="NZ_CP157484.1"/>
</dbReference>
<keyword evidence="3 6" id="KW-1133">Transmembrane helix</keyword>
<feature type="transmembrane region" description="Helical" evidence="6">
    <location>
        <begin position="30"/>
        <end position="51"/>
    </location>
</feature>
<evidence type="ECO:0000313" key="7">
    <source>
        <dbReference type="EMBL" id="XBO41748.1"/>
    </source>
</evidence>
<dbReference type="EMBL" id="CP157484">
    <property type="protein sequence ID" value="XBO41748.1"/>
    <property type="molecule type" value="Genomic_DNA"/>
</dbReference>
<dbReference type="Pfam" id="PF02674">
    <property type="entry name" value="Colicin_V"/>
    <property type="match status" value="1"/>
</dbReference>
<evidence type="ECO:0000256" key="2">
    <source>
        <dbReference type="ARBA" id="ARBA00022692"/>
    </source>
</evidence>
<reference evidence="7" key="1">
    <citation type="submission" date="2024-05" db="EMBL/GenBank/DDBJ databases">
        <authorList>
            <person name="Kim S."/>
            <person name="Heo J."/>
            <person name="Choi H."/>
            <person name="Choi Y."/>
            <person name="Kwon S.-W."/>
            <person name="Kim Y."/>
        </authorList>
    </citation>
    <scope>NUCLEOTIDE SEQUENCE</scope>
    <source>
        <strain evidence="7">KACC 23698</strain>
    </source>
</reference>
<evidence type="ECO:0000256" key="5">
    <source>
        <dbReference type="SAM" id="MobiDB-lite"/>
    </source>
</evidence>
<dbReference type="InterPro" id="IPR003825">
    <property type="entry name" value="Colicin-V_CvpA"/>
</dbReference>
<sequence length="237" mass="25167">MPVTPLDLVVLGVVIVSALLAAVRGFTREVLAIASWIAAAAAAYALHPLVLPYAKEYIPNAQLALAASIASVFLFTLVLVSFVTVKISDLILDSKIGALDRTLGFLFGAGRGLLIAVIAFVFFDKLVGDKAQPDWIRNAKLRPVLKDSGDYIVSLLPEDPEGYLQKLRNKNKNLGDPSEPPAAPGQPAAPPAPAPSATPPGQKRTETDTPPSYKKTQQQGLQQLIETAANPAPKSTR</sequence>
<proteinExistence type="predicted"/>
<keyword evidence="2 6" id="KW-0812">Transmembrane</keyword>
<organism evidence="7">
    <name type="scientific">Alsobacter sp. KACC 23698</name>
    <dbReference type="NCBI Taxonomy" id="3149229"/>
    <lineage>
        <taxon>Bacteria</taxon>
        <taxon>Pseudomonadati</taxon>
        <taxon>Pseudomonadota</taxon>
        <taxon>Alphaproteobacteria</taxon>
        <taxon>Hyphomicrobiales</taxon>
        <taxon>Alsobacteraceae</taxon>
        <taxon>Alsobacter</taxon>
    </lineage>
</organism>
<keyword evidence="4 6" id="KW-0472">Membrane</keyword>
<gene>
    <name evidence="7" type="ORF">ABEG18_11675</name>
</gene>
<dbReference type="GO" id="GO:0009403">
    <property type="term" value="P:toxin biosynthetic process"/>
    <property type="evidence" value="ECO:0007669"/>
    <property type="project" value="InterPro"/>
</dbReference>
<dbReference type="InterPro" id="IPR052719">
    <property type="entry name" value="CvpA-like"/>
</dbReference>
<comment type="subcellular location">
    <subcellularLocation>
        <location evidence="1">Membrane</location>
        <topology evidence="1">Multi-pass membrane protein</topology>
    </subcellularLocation>
</comment>
<dbReference type="AlphaFoldDB" id="A0AAU7JNC5"/>
<dbReference type="InterPro" id="IPR036259">
    <property type="entry name" value="MFS_trans_sf"/>
</dbReference>
<evidence type="ECO:0000256" key="6">
    <source>
        <dbReference type="SAM" id="Phobius"/>
    </source>
</evidence>
<feature type="compositionally biased region" description="Polar residues" evidence="5">
    <location>
        <begin position="208"/>
        <end position="225"/>
    </location>
</feature>
<evidence type="ECO:0000256" key="1">
    <source>
        <dbReference type="ARBA" id="ARBA00004141"/>
    </source>
</evidence>
<dbReference type="SUPFAM" id="SSF103473">
    <property type="entry name" value="MFS general substrate transporter"/>
    <property type="match status" value="1"/>
</dbReference>
<feature type="compositionally biased region" description="Pro residues" evidence="5">
    <location>
        <begin position="178"/>
        <end position="198"/>
    </location>
</feature>
<accession>A0AAU7JNC5</accession>
<feature type="region of interest" description="Disordered" evidence="5">
    <location>
        <begin position="168"/>
        <end position="237"/>
    </location>
</feature>
<feature type="transmembrane region" description="Helical" evidence="6">
    <location>
        <begin position="63"/>
        <end position="83"/>
    </location>
</feature>